<dbReference type="AlphaFoldDB" id="A0A1H1Y8C1"/>
<feature type="transmembrane region" description="Helical" evidence="1">
    <location>
        <begin position="72"/>
        <end position="95"/>
    </location>
</feature>
<name>A0A1H1Y8C1_9ACTN</name>
<dbReference type="STRING" id="546871.SAMN04488543_3222"/>
<feature type="transmembrane region" description="Helical" evidence="1">
    <location>
        <begin position="20"/>
        <end position="38"/>
    </location>
</feature>
<evidence type="ECO:0000256" key="1">
    <source>
        <dbReference type="SAM" id="Phobius"/>
    </source>
</evidence>
<reference evidence="2 3" key="1">
    <citation type="submission" date="2016-10" db="EMBL/GenBank/DDBJ databases">
        <authorList>
            <person name="de Groot N.N."/>
        </authorList>
    </citation>
    <scope>NUCLEOTIDE SEQUENCE [LARGE SCALE GENOMIC DNA]</scope>
    <source>
        <strain evidence="2 3">DSM 21741</strain>
    </source>
</reference>
<keyword evidence="3" id="KW-1185">Reference proteome</keyword>
<gene>
    <name evidence="2" type="ORF">SAMN04488543_3222</name>
</gene>
<evidence type="ECO:0000313" key="2">
    <source>
        <dbReference type="EMBL" id="SDT17768.1"/>
    </source>
</evidence>
<feature type="transmembrane region" description="Helical" evidence="1">
    <location>
        <begin position="45"/>
        <end position="66"/>
    </location>
</feature>
<protein>
    <submittedName>
        <fullName evidence="2">Uncharacterized protein</fullName>
    </submittedName>
</protein>
<dbReference type="RefSeq" id="WP_231930091.1">
    <property type="nucleotide sequence ID" value="NZ_LT629749.1"/>
</dbReference>
<keyword evidence="1" id="KW-0472">Membrane</keyword>
<keyword evidence="1" id="KW-1133">Transmembrane helix</keyword>
<dbReference type="Proteomes" id="UP000199092">
    <property type="component" value="Chromosome I"/>
</dbReference>
<proteinExistence type="predicted"/>
<dbReference type="EMBL" id="LT629749">
    <property type="protein sequence ID" value="SDT17768.1"/>
    <property type="molecule type" value="Genomic_DNA"/>
</dbReference>
<keyword evidence="1" id="KW-0812">Transmembrane</keyword>
<organism evidence="2 3">
    <name type="scientific">Friedmanniella luteola</name>
    <dbReference type="NCBI Taxonomy" id="546871"/>
    <lineage>
        <taxon>Bacteria</taxon>
        <taxon>Bacillati</taxon>
        <taxon>Actinomycetota</taxon>
        <taxon>Actinomycetes</taxon>
        <taxon>Propionibacteriales</taxon>
        <taxon>Nocardioidaceae</taxon>
        <taxon>Friedmanniella</taxon>
    </lineage>
</organism>
<accession>A0A1H1Y8C1</accession>
<sequence>MDRTVPRESPLRSYLTTRHVIAAVALLALLALAPFFFASGLLAPLWAVVLLIAFWAALLVLGTVWFRGRPWWVVPLPVVAALGWFGAMSLGEALLGWTA</sequence>
<evidence type="ECO:0000313" key="3">
    <source>
        <dbReference type="Proteomes" id="UP000199092"/>
    </source>
</evidence>